<gene>
    <name evidence="24" type="ORF">EV678_0902</name>
</gene>
<dbReference type="PROSITE" id="PS50885">
    <property type="entry name" value="HAMP"/>
    <property type="match status" value="1"/>
</dbReference>
<dbReference type="InterPro" id="IPR036641">
    <property type="entry name" value="HPT_dom_sf"/>
</dbReference>
<feature type="modified residue" description="4-aspartylphosphate" evidence="15">
    <location>
        <position position="830"/>
    </location>
</feature>
<dbReference type="Pfam" id="PF08448">
    <property type="entry name" value="PAS_4"/>
    <property type="match status" value="1"/>
</dbReference>
<feature type="domain" description="PAC" evidence="21">
    <location>
        <begin position="337"/>
        <end position="389"/>
    </location>
</feature>
<evidence type="ECO:0000259" key="23">
    <source>
        <dbReference type="PROSITE" id="PS50894"/>
    </source>
</evidence>
<feature type="domain" description="HPt" evidence="23">
    <location>
        <begin position="950"/>
        <end position="1043"/>
    </location>
</feature>
<dbReference type="InterPro" id="IPR004358">
    <property type="entry name" value="Sig_transdc_His_kin-like_C"/>
</dbReference>
<dbReference type="SUPFAM" id="SSF55874">
    <property type="entry name" value="ATPase domain of HSP90 chaperone/DNA topoisomerase II/histidine kinase"/>
    <property type="match status" value="1"/>
</dbReference>
<dbReference type="PROSITE" id="PS50109">
    <property type="entry name" value="HIS_KIN"/>
    <property type="match status" value="1"/>
</dbReference>
<keyword evidence="10" id="KW-0067">ATP-binding</keyword>
<keyword evidence="6" id="KW-0808">Transferase</keyword>
<dbReference type="EC" id="2.7.13.3" evidence="3"/>
<dbReference type="Proteomes" id="UP000292136">
    <property type="component" value="Unassembled WGS sequence"/>
</dbReference>
<feature type="transmembrane region" description="Helical" evidence="17">
    <location>
        <begin position="21"/>
        <end position="42"/>
    </location>
</feature>
<name>A0ABY0IUQ9_9RHOO</name>
<evidence type="ECO:0000256" key="16">
    <source>
        <dbReference type="SAM" id="Coils"/>
    </source>
</evidence>
<evidence type="ECO:0000259" key="19">
    <source>
        <dbReference type="PROSITE" id="PS50110"/>
    </source>
</evidence>
<feature type="domain" description="PAS" evidence="20">
    <location>
        <begin position="259"/>
        <end position="311"/>
    </location>
</feature>
<feature type="domain" description="HAMP" evidence="22">
    <location>
        <begin position="199"/>
        <end position="254"/>
    </location>
</feature>
<evidence type="ECO:0000256" key="6">
    <source>
        <dbReference type="ARBA" id="ARBA00022679"/>
    </source>
</evidence>
<evidence type="ECO:0000256" key="13">
    <source>
        <dbReference type="ARBA" id="ARBA00023136"/>
    </source>
</evidence>
<dbReference type="PANTHER" id="PTHR45339:SF1">
    <property type="entry name" value="HYBRID SIGNAL TRANSDUCTION HISTIDINE KINASE J"/>
    <property type="match status" value="1"/>
</dbReference>
<keyword evidence="4" id="KW-1003">Cell membrane</keyword>
<dbReference type="PROSITE" id="PS50112">
    <property type="entry name" value="PAS"/>
    <property type="match status" value="1"/>
</dbReference>
<evidence type="ECO:0000256" key="5">
    <source>
        <dbReference type="ARBA" id="ARBA00022553"/>
    </source>
</evidence>
<dbReference type="PROSITE" id="PS50894">
    <property type="entry name" value="HPT"/>
    <property type="match status" value="1"/>
</dbReference>
<keyword evidence="12" id="KW-0902">Two-component regulatory system</keyword>
<dbReference type="CDD" id="cd00082">
    <property type="entry name" value="HisKA"/>
    <property type="match status" value="1"/>
</dbReference>
<evidence type="ECO:0000256" key="3">
    <source>
        <dbReference type="ARBA" id="ARBA00012438"/>
    </source>
</evidence>
<evidence type="ECO:0000256" key="8">
    <source>
        <dbReference type="ARBA" id="ARBA00022741"/>
    </source>
</evidence>
<dbReference type="InterPro" id="IPR003594">
    <property type="entry name" value="HATPase_dom"/>
</dbReference>
<comment type="caution">
    <text evidence="24">The sequence shown here is derived from an EMBL/GenBank/DDBJ whole genome shotgun (WGS) entry which is preliminary data.</text>
</comment>
<dbReference type="SUPFAM" id="SSF47226">
    <property type="entry name" value="Histidine-containing phosphotransfer domain, HPT domain"/>
    <property type="match status" value="1"/>
</dbReference>
<dbReference type="InterPro" id="IPR035965">
    <property type="entry name" value="PAS-like_dom_sf"/>
</dbReference>
<evidence type="ECO:0000256" key="17">
    <source>
        <dbReference type="SAM" id="Phobius"/>
    </source>
</evidence>
<evidence type="ECO:0000256" key="7">
    <source>
        <dbReference type="ARBA" id="ARBA00022692"/>
    </source>
</evidence>
<dbReference type="InterPro" id="IPR011006">
    <property type="entry name" value="CheY-like_superfamily"/>
</dbReference>
<dbReference type="CDD" id="cd17546">
    <property type="entry name" value="REC_hyHK_CKI1_RcsC-like"/>
    <property type="match status" value="1"/>
</dbReference>
<comment type="catalytic activity">
    <reaction evidence="1">
        <text>ATP + protein L-histidine = ADP + protein N-phospho-L-histidine.</text>
        <dbReference type="EC" id="2.7.13.3"/>
    </reaction>
</comment>
<feature type="domain" description="Histidine kinase" evidence="18">
    <location>
        <begin position="542"/>
        <end position="758"/>
    </location>
</feature>
<evidence type="ECO:0000259" key="18">
    <source>
        <dbReference type="PROSITE" id="PS50109"/>
    </source>
</evidence>
<evidence type="ECO:0000259" key="22">
    <source>
        <dbReference type="PROSITE" id="PS50885"/>
    </source>
</evidence>
<evidence type="ECO:0000259" key="20">
    <source>
        <dbReference type="PROSITE" id="PS50112"/>
    </source>
</evidence>
<keyword evidence="7 17" id="KW-0812">Transmembrane</keyword>
<dbReference type="Gene3D" id="1.10.287.130">
    <property type="match status" value="1"/>
</dbReference>
<evidence type="ECO:0000256" key="1">
    <source>
        <dbReference type="ARBA" id="ARBA00000085"/>
    </source>
</evidence>
<keyword evidence="11 17" id="KW-1133">Transmembrane helix</keyword>
<dbReference type="InterPro" id="IPR036890">
    <property type="entry name" value="HATPase_C_sf"/>
</dbReference>
<keyword evidence="16" id="KW-0175">Coiled coil</keyword>
<dbReference type="InterPro" id="IPR000014">
    <property type="entry name" value="PAS"/>
</dbReference>
<dbReference type="SUPFAM" id="SSF47384">
    <property type="entry name" value="Homodimeric domain of signal transducing histidine kinase"/>
    <property type="match status" value="1"/>
</dbReference>
<evidence type="ECO:0000256" key="9">
    <source>
        <dbReference type="ARBA" id="ARBA00022777"/>
    </source>
</evidence>
<dbReference type="CDD" id="cd00088">
    <property type="entry name" value="HPT"/>
    <property type="match status" value="1"/>
</dbReference>
<dbReference type="SUPFAM" id="SSF55785">
    <property type="entry name" value="PYP-like sensor domain (PAS domain)"/>
    <property type="match status" value="2"/>
</dbReference>
<keyword evidence="13 17" id="KW-0472">Membrane</keyword>
<dbReference type="InterPro" id="IPR013656">
    <property type="entry name" value="PAS_4"/>
</dbReference>
<dbReference type="InterPro" id="IPR000700">
    <property type="entry name" value="PAS-assoc_C"/>
</dbReference>
<keyword evidence="5 15" id="KW-0597">Phosphoprotein</keyword>
<dbReference type="Pfam" id="PF01627">
    <property type="entry name" value="Hpt"/>
    <property type="match status" value="1"/>
</dbReference>
<dbReference type="InterPro" id="IPR001789">
    <property type="entry name" value="Sig_transdc_resp-reg_receiver"/>
</dbReference>
<dbReference type="CDD" id="cd00130">
    <property type="entry name" value="PAS"/>
    <property type="match status" value="1"/>
</dbReference>
<dbReference type="SMART" id="SM00448">
    <property type="entry name" value="REC"/>
    <property type="match status" value="1"/>
</dbReference>
<dbReference type="CDD" id="cd16922">
    <property type="entry name" value="HATPase_EvgS-ArcB-TorS-like"/>
    <property type="match status" value="1"/>
</dbReference>
<keyword evidence="25" id="KW-1185">Reference proteome</keyword>
<dbReference type="PROSITE" id="PS50113">
    <property type="entry name" value="PAC"/>
    <property type="match status" value="1"/>
</dbReference>
<dbReference type="SMART" id="SM00388">
    <property type="entry name" value="HisKA"/>
    <property type="match status" value="1"/>
</dbReference>
<dbReference type="PROSITE" id="PS50110">
    <property type="entry name" value="RESPONSE_REGULATORY"/>
    <property type="match status" value="1"/>
</dbReference>
<dbReference type="PRINTS" id="PR00344">
    <property type="entry name" value="BCTRLSENSOR"/>
</dbReference>
<reference evidence="24 25" key="1">
    <citation type="submission" date="2019-02" db="EMBL/GenBank/DDBJ databases">
        <title>Genomic Encyclopedia of Type Strains, Phase IV (KMG-IV): sequencing the most valuable type-strain genomes for metagenomic binning, comparative biology and taxonomic classification.</title>
        <authorList>
            <person name="Goeker M."/>
        </authorList>
    </citation>
    <scope>NUCLEOTIDE SEQUENCE [LARGE SCALE GENOMIC DNA]</scope>
    <source>
        <strain evidence="24 25">DSM 21223</strain>
    </source>
</reference>
<dbReference type="Gene3D" id="3.30.565.10">
    <property type="entry name" value="Histidine kinase-like ATPase, C-terminal domain"/>
    <property type="match status" value="1"/>
</dbReference>
<dbReference type="RefSeq" id="WP_165397446.1">
    <property type="nucleotide sequence ID" value="NZ_SHKM01000001.1"/>
</dbReference>
<protein>
    <recommendedName>
        <fullName evidence="3">histidine kinase</fullName>
        <ecNumber evidence="3">2.7.13.3</ecNumber>
    </recommendedName>
</protein>
<dbReference type="SMART" id="SM00091">
    <property type="entry name" value="PAS"/>
    <property type="match status" value="2"/>
</dbReference>
<accession>A0ABY0IUQ9</accession>
<evidence type="ECO:0000256" key="11">
    <source>
        <dbReference type="ARBA" id="ARBA00022989"/>
    </source>
</evidence>
<dbReference type="EMBL" id="SHKM01000001">
    <property type="protein sequence ID" value="RZT90091.1"/>
    <property type="molecule type" value="Genomic_DNA"/>
</dbReference>
<comment type="subcellular location">
    <subcellularLocation>
        <location evidence="2">Cell membrane</location>
        <topology evidence="2">Multi-pass membrane protein</topology>
    </subcellularLocation>
</comment>
<dbReference type="NCBIfam" id="TIGR00229">
    <property type="entry name" value="sensory_box"/>
    <property type="match status" value="1"/>
</dbReference>
<dbReference type="Pfam" id="PF00989">
    <property type="entry name" value="PAS"/>
    <property type="match status" value="1"/>
</dbReference>
<evidence type="ECO:0000256" key="15">
    <source>
        <dbReference type="PROSITE-ProRule" id="PRU00169"/>
    </source>
</evidence>
<evidence type="ECO:0000256" key="2">
    <source>
        <dbReference type="ARBA" id="ARBA00004651"/>
    </source>
</evidence>
<evidence type="ECO:0000256" key="12">
    <source>
        <dbReference type="ARBA" id="ARBA00023012"/>
    </source>
</evidence>
<keyword evidence="9" id="KW-0418">Kinase</keyword>
<dbReference type="Gene3D" id="6.10.340.10">
    <property type="match status" value="1"/>
</dbReference>
<feature type="domain" description="Response regulatory" evidence="19">
    <location>
        <begin position="781"/>
        <end position="901"/>
    </location>
</feature>
<dbReference type="PANTHER" id="PTHR45339">
    <property type="entry name" value="HYBRID SIGNAL TRANSDUCTION HISTIDINE KINASE J"/>
    <property type="match status" value="1"/>
</dbReference>
<evidence type="ECO:0000259" key="21">
    <source>
        <dbReference type="PROSITE" id="PS50113"/>
    </source>
</evidence>
<evidence type="ECO:0000256" key="10">
    <source>
        <dbReference type="ARBA" id="ARBA00022840"/>
    </source>
</evidence>
<evidence type="ECO:0000313" key="24">
    <source>
        <dbReference type="EMBL" id="RZT90091.1"/>
    </source>
</evidence>
<dbReference type="Pfam" id="PF02518">
    <property type="entry name" value="HATPase_c"/>
    <property type="match status" value="1"/>
</dbReference>
<dbReference type="Pfam" id="PF00512">
    <property type="entry name" value="HisKA"/>
    <property type="match status" value="1"/>
</dbReference>
<dbReference type="InterPro" id="IPR003660">
    <property type="entry name" value="HAMP_dom"/>
</dbReference>
<evidence type="ECO:0000256" key="14">
    <source>
        <dbReference type="PROSITE-ProRule" id="PRU00110"/>
    </source>
</evidence>
<feature type="transmembrane region" description="Helical" evidence="17">
    <location>
        <begin position="183"/>
        <end position="202"/>
    </location>
</feature>
<sequence>MNQTPAVRRRFSLLPYRISSQVALLVSLLFMLTVFAFTAYTVQEQADLSQETITRHSQALAENIAFTAAPQMVLGDESALEYFLLRSAEYPDIQALTLIDARGKVLASVRKDDQGGSSAEYGVSRLLPPHGEEARSNLLETPAGRRLLLWQPVVSGQVLGWLRLEIGLDLLADAQRHIWQDSIVTALAAIIGSTTLLLLFLLRPLRALRQATDFASRLDVLRGQSLPAYHGSLEIGELVQALNRASRRLKQQEETIEENSRFLQSLTDALGEGVIATDAEGRCTFINAEGERMLGWSRQDLLGKDVHHTIHFQTATGFHVSQDECPLHSPAVASRPFRSELDAFTRNDGSVFPISVVSVPLFEGERFTGTVAAFQDITERKRDEDFLMATTSRLSALIESMQAGILVEDENRQIVLANQALGQLFELDVDPQELVGVDCRLVLQHLQGLCADGARFVPRVEAVVEDRRAVLGEEIRLADGRVLERDYIPIYLFPQVAQPEDYRGHLWLFRDITERKHAELELQQAKEAAESANRAKGEFLANMSHEIRTPMNGILGMTDLALDSALTPEQRDYLEMVKSSADALLVIINDILDFSKIEAGKLELEHIHFHLRQLLRETLKPLELRARQRSLTLRCEVPEEVADGYLGDPGRLRQVLINLVGNAIKFTEEGQVAVRVEARDGLLHFAVSDTGIGIPADKQQLIFEAFSQADSSVTRRFGGTGLGLTICTRLVRLMGGHMWVESDPGQGSTFHFTARLEAVAGPAESGEADAGRGEVVLPPLRLLVAEDNPVNQKLVLTLLQKRGHRVTLADNGQQALAALATDHFDLVLMDMQMPVMGGLEATRRIRAAEAARGDGQHLPIVAMTANAMAGDRELCLEAGMDGYVSKPLRRDEFFSAMADVLPPELLRQAGAAAAIPADGQAAAAASPFESAPAALRRCDRAEAVARLEGDEELFAMLVKMFSDDLPNYLQRLNAALAGQDMEALSREAHTLKGLLATFSAGRGTALALELETRAKGGHVETLGVLVRQLQEELELVRQELLAGAPAA</sequence>
<feature type="modified residue" description="Phosphohistidine" evidence="14">
    <location>
        <position position="989"/>
    </location>
</feature>
<dbReference type="Gene3D" id="3.30.450.20">
    <property type="entry name" value="PAS domain"/>
    <property type="match status" value="2"/>
</dbReference>
<dbReference type="InterPro" id="IPR036097">
    <property type="entry name" value="HisK_dim/P_sf"/>
</dbReference>
<evidence type="ECO:0000313" key="25">
    <source>
        <dbReference type="Proteomes" id="UP000292136"/>
    </source>
</evidence>
<dbReference type="InterPro" id="IPR013767">
    <property type="entry name" value="PAS_fold"/>
</dbReference>
<dbReference type="InterPro" id="IPR003661">
    <property type="entry name" value="HisK_dim/P_dom"/>
</dbReference>
<dbReference type="Gene3D" id="3.40.50.2300">
    <property type="match status" value="1"/>
</dbReference>
<dbReference type="SMART" id="SM00387">
    <property type="entry name" value="HATPase_c"/>
    <property type="match status" value="1"/>
</dbReference>
<evidence type="ECO:0000256" key="4">
    <source>
        <dbReference type="ARBA" id="ARBA00022475"/>
    </source>
</evidence>
<organism evidence="24 25">
    <name type="scientific">Azospira oryzae</name>
    <dbReference type="NCBI Taxonomy" id="146939"/>
    <lineage>
        <taxon>Bacteria</taxon>
        <taxon>Pseudomonadati</taxon>
        <taxon>Pseudomonadota</taxon>
        <taxon>Betaproteobacteria</taxon>
        <taxon>Rhodocyclales</taxon>
        <taxon>Rhodocyclaceae</taxon>
        <taxon>Azospira</taxon>
    </lineage>
</organism>
<keyword evidence="8" id="KW-0547">Nucleotide-binding</keyword>
<dbReference type="Pfam" id="PF00072">
    <property type="entry name" value="Response_reg"/>
    <property type="match status" value="1"/>
</dbReference>
<dbReference type="SUPFAM" id="SSF52172">
    <property type="entry name" value="CheY-like"/>
    <property type="match status" value="1"/>
</dbReference>
<dbReference type="InterPro" id="IPR005467">
    <property type="entry name" value="His_kinase_dom"/>
</dbReference>
<proteinExistence type="predicted"/>
<dbReference type="Gene3D" id="1.20.120.160">
    <property type="entry name" value="HPT domain"/>
    <property type="match status" value="1"/>
</dbReference>
<feature type="coiled-coil region" evidence="16">
    <location>
        <begin position="515"/>
        <end position="542"/>
    </location>
</feature>
<dbReference type="InterPro" id="IPR008207">
    <property type="entry name" value="Sig_transdc_His_kin_Hpt_dom"/>
</dbReference>